<keyword evidence="5" id="KW-0255">Endonuclease</keyword>
<comment type="catalytic activity">
    <reaction evidence="1">
        <text>Endonucleolytic cleavage to 5'-phosphomonoester.</text>
        <dbReference type="EC" id="3.1.26.3"/>
    </reaction>
</comment>
<evidence type="ECO:0000256" key="7">
    <source>
        <dbReference type="ARBA" id="ARBA00022884"/>
    </source>
</evidence>
<evidence type="ECO:0000313" key="11">
    <source>
        <dbReference type="EMBL" id="KAF0356994.1"/>
    </source>
</evidence>
<dbReference type="AlphaFoldDB" id="A0A8H3WX86"/>
<dbReference type="HAMAP" id="MF_00104">
    <property type="entry name" value="RNase_III"/>
    <property type="match status" value="1"/>
</dbReference>
<sequence length="280" mass="31671">MYSTIFIGTFSKKYTSYVHKRKRNMGEYKFEKWEFKDESLKIEAITHKSFASENPADGPHNERLEWIGDTIITTVVSDYLFFRFPDQKEGTLTKLRSKIVCKEALAKFALKLGLENDLRLGIGALQSGDRSNERILEDAFEAYIGAVYLDSGRNLNEVIKFLEPIVKLFMEELAENGNGLNSSPPRDSEPVYGPINKIIEPSDPNGMLQNWAQSRGFDIPDYKCIENKDNNNKPIFDCEVIIDGKCFGSGSSGKKKEARKKAAICALESFGIYNYNSSPI</sequence>
<dbReference type="GO" id="GO:0006364">
    <property type="term" value="P:rRNA processing"/>
    <property type="evidence" value="ECO:0007669"/>
    <property type="project" value="InterPro"/>
</dbReference>
<dbReference type="PANTHER" id="PTHR11207:SF0">
    <property type="entry name" value="RIBONUCLEASE 3"/>
    <property type="match status" value="1"/>
</dbReference>
<dbReference type="GO" id="GO:0010468">
    <property type="term" value="P:regulation of gene expression"/>
    <property type="evidence" value="ECO:0007669"/>
    <property type="project" value="TreeGrafter"/>
</dbReference>
<keyword evidence="12" id="KW-1185">Reference proteome</keyword>
<feature type="domain" description="DRBM" evidence="9">
    <location>
        <begin position="203"/>
        <end position="272"/>
    </location>
</feature>
<keyword evidence="6" id="KW-0378">Hydrolase</keyword>
<dbReference type="FunFam" id="1.10.1520.10:FF:000001">
    <property type="entry name" value="Ribonuclease 3"/>
    <property type="match status" value="1"/>
</dbReference>
<reference evidence="11 12" key="1">
    <citation type="journal article" date="2019" name="Environ. Microbiol.">
        <title>At the nexus of three kingdoms: the genome of the mycorrhizal fungus Gigaspora margarita provides insights into plant, endobacterial and fungal interactions.</title>
        <authorList>
            <person name="Venice F."/>
            <person name="Ghignone S."/>
            <person name="Salvioli di Fossalunga A."/>
            <person name="Amselem J."/>
            <person name="Novero M."/>
            <person name="Xianan X."/>
            <person name="Sedzielewska Toro K."/>
            <person name="Morin E."/>
            <person name="Lipzen A."/>
            <person name="Grigoriev I.V."/>
            <person name="Henrissat B."/>
            <person name="Martin F.M."/>
            <person name="Bonfante P."/>
        </authorList>
    </citation>
    <scope>NUCLEOTIDE SEQUENCE [LARGE SCALE GENOMIC DNA]</scope>
    <source>
        <strain evidence="11 12">BEG34</strain>
    </source>
</reference>
<evidence type="ECO:0000256" key="6">
    <source>
        <dbReference type="ARBA" id="ARBA00022801"/>
    </source>
</evidence>
<accession>A0A8H3WX86</accession>
<dbReference type="InterPro" id="IPR036389">
    <property type="entry name" value="RNase_III_sf"/>
</dbReference>
<protein>
    <recommendedName>
        <fullName evidence="3">ribonuclease III</fullName>
        <ecNumber evidence="3">3.1.26.3</ecNumber>
    </recommendedName>
</protein>
<dbReference type="Pfam" id="PF14622">
    <property type="entry name" value="Ribonucleas_3_3"/>
    <property type="match status" value="1"/>
</dbReference>
<dbReference type="Proteomes" id="UP000439903">
    <property type="component" value="Unassembled WGS sequence"/>
</dbReference>
<dbReference type="Pfam" id="PF00035">
    <property type="entry name" value="dsrm"/>
    <property type="match status" value="1"/>
</dbReference>
<keyword evidence="7 8" id="KW-0694">RNA-binding</keyword>
<evidence type="ECO:0000256" key="1">
    <source>
        <dbReference type="ARBA" id="ARBA00000109"/>
    </source>
</evidence>
<dbReference type="GO" id="GO:0003725">
    <property type="term" value="F:double-stranded RNA binding"/>
    <property type="evidence" value="ECO:0007669"/>
    <property type="project" value="TreeGrafter"/>
</dbReference>
<keyword evidence="4" id="KW-0540">Nuclease</keyword>
<evidence type="ECO:0000313" key="12">
    <source>
        <dbReference type="Proteomes" id="UP000439903"/>
    </source>
</evidence>
<dbReference type="PROSITE" id="PS50137">
    <property type="entry name" value="DS_RBD"/>
    <property type="match status" value="1"/>
</dbReference>
<dbReference type="EC" id="3.1.26.3" evidence="3"/>
<comment type="caution">
    <text evidence="11">The sequence shown here is derived from an EMBL/GenBank/DDBJ whole genome shotgun (WGS) entry which is preliminary data.</text>
</comment>
<dbReference type="SMART" id="SM00358">
    <property type="entry name" value="DSRM"/>
    <property type="match status" value="1"/>
</dbReference>
<comment type="similarity">
    <text evidence="2">Belongs to the ribonuclease III family.</text>
</comment>
<dbReference type="GO" id="GO:0034475">
    <property type="term" value="P:U4 snRNA 3'-end processing"/>
    <property type="evidence" value="ECO:0007669"/>
    <property type="project" value="UniProtKB-ARBA"/>
</dbReference>
<evidence type="ECO:0000256" key="2">
    <source>
        <dbReference type="ARBA" id="ARBA00010183"/>
    </source>
</evidence>
<dbReference type="OrthoDB" id="416741at2759"/>
<dbReference type="Gene3D" id="1.10.1520.10">
    <property type="entry name" value="Ribonuclease III domain"/>
    <property type="match status" value="1"/>
</dbReference>
<evidence type="ECO:0000259" key="9">
    <source>
        <dbReference type="PROSITE" id="PS50137"/>
    </source>
</evidence>
<dbReference type="Gene3D" id="3.30.160.20">
    <property type="match status" value="1"/>
</dbReference>
<dbReference type="InterPro" id="IPR011907">
    <property type="entry name" value="RNase_III"/>
</dbReference>
<name>A0A8H3WX86_GIGMA</name>
<feature type="domain" description="RNase III" evidence="10">
    <location>
        <begin position="35"/>
        <end position="152"/>
    </location>
</feature>
<evidence type="ECO:0000256" key="8">
    <source>
        <dbReference type="PROSITE-ProRule" id="PRU00266"/>
    </source>
</evidence>
<evidence type="ECO:0000256" key="3">
    <source>
        <dbReference type="ARBA" id="ARBA00012177"/>
    </source>
</evidence>
<dbReference type="SUPFAM" id="SSF69065">
    <property type="entry name" value="RNase III domain-like"/>
    <property type="match status" value="1"/>
</dbReference>
<evidence type="ECO:0000256" key="5">
    <source>
        <dbReference type="ARBA" id="ARBA00022759"/>
    </source>
</evidence>
<dbReference type="CDD" id="cd00593">
    <property type="entry name" value="RIBOc"/>
    <property type="match status" value="1"/>
</dbReference>
<dbReference type="PANTHER" id="PTHR11207">
    <property type="entry name" value="RIBONUCLEASE III"/>
    <property type="match status" value="1"/>
</dbReference>
<gene>
    <name evidence="11" type="ORF">F8M41_014674</name>
</gene>
<organism evidence="11 12">
    <name type="scientific">Gigaspora margarita</name>
    <dbReference type="NCBI Taxonomy" id="4874"/>
    <lineage>
        <taxon>Eukaryota</taxon>
        <taxon>Fungi</taxon>
        <taxon>Fungi incertae sedis</taxon>
        <taxon>Mucoromycota</taxon>
        <taxon>Glomeromycotina</taxon>
        <taxon>Glomeromycetes</taxon>
        <taxon>Diversisporales</taxon>
        <taxon>Gigasporaceae</taxon>
        <taxon>Gigaspora</taxon>
    </lineage>
</organism>
<dbReference type="PROSITE" id="PS50142">
    <property type="entry name" value="RNASE_3_2"/>
    <property type="match status" value="1"/>
</dbReference>
<dbReference type="GO" id="GO:0030847">
    <property type="term" value="P:termination of RNA polymerase II transcription, exosome-dependent"/>
    <property type="evidence" value="ECO:0007669"/>
    <property type="project" value="UniProtKB-ARBA"/>
</dbReference>
<dbReference type="EMBL" id="WTPW01003008">
    <property type="protein sequence ID" value="KAF0356994.1"/>
    <property type="molecule type" value="Genomic_DNA"/>
</dbReference>
<evidence type="ECO:0000256" key="4">
    <source>
        <dbReference type="ARBA" id="ARBA00022722"/>
    </source>
</evidence>
<dbReference type="GO" id="GO:0034963">
    <property type="term" value="P:box C/D sno(s)RNA processing"/>
    <property type="evidence" value="ECO:0007669"/>
    <property type="project" value="UniProtKB-ARBA"/>
</dbReference>
<dbReference type="InterPro" id="IPR000999">
    <property type="entry name" value="RNase_III_dom"/>
</dbReference>
<dbReference type="CDD" id="cd10845">
    <property type="entry name" value="DSRM_RNAse_III_family"/>
    <property type="match status" value="1"/>
</dbReference>
<evidence type="ECO:0000259" key="10">
    <source>
        <dbReference type="PROSITE" id="PS50142"/>
    </source>
</evidence>
<dbReference type="InterPro" id="IPR014720">
    <property type="entry name" value="dsRBD_dom"/>
</dbReference>
<proteinExistence type="inferred from homology"/>
<dbReference type="SUPFAM" id="SSF54768">
    <property type="entry name" value="dsRNA-binding domain-like"/>
    <property type="match status" value="1"/>
</dbReference>
<dbReference type="SMART" id="SM00535">
    <property type="entry name" value="RIBOc"/>
    <property type="match status" value="1"/>
</dbReference>
<dbReference type="GO" id="GO:0004525">
    <property type="term" value="F:ribonuclease III activity"/>
    <property type="evidence" value="ECO:0007669"/>
    <property type="project" value="UniProtKB-EC"/>
</dbReference>